<reference evidence="1 2" key="1">
    <citation type="submission" date="2024-06" db="EMBL/GenBank/DDBJ databases">
        <title>Genomic Encyclopedia of Type Strains, Phase IV (KMG-IV): sequencing the most valuable type-strain genomes for metagenomic binning, comparative biology and taxonomic classification.</title>
        <authorList>
            <person name="Goeker M."/>
        </authorList>
    </citation>
    <scope>NUCLEOTIDE SEQUENCE [LARGE SCALE GENOMIC DNA]</scope>
    <source>
        <strain evidence="1 2">DSM 26128</strain>
    </source>
</reference>
<keyword evidence="2" id="KW-1185">Reference proteome</keyword>
<gene>
    <name evidence="1" type="ORF">ABID49_002626</name>
</gene>
<sequence>MGKDKGEKVKSVSLAGKSVSLEGDCVPLGRESDSLGANCDSLAQMAILPSPFFSISESFPQAIQAHLNEPSGAPEGFPFGFGGFSASGESMFLGEKSCP</sequence>
<comment type="caution">
    <text evidence="1">The sequence shown here is derived from an EMBL/GenBank/DDBJ whole genome shotgun (WGS) entry which is preliminary data.</text>
</comment>
<proteinExistence type="predicted"/>
<dbReference type="EMBL" id="JBEPLW010000030">
    <property type="protein sequence ID" value="MET3576697.1"/>
    <property type="molecule type" value="Genomic_DNA"/>
</dbReference>
<protein>
    <submittedName>
        <fullName evidence="1">Uncharacterized protein</fullName>
    </submittedName>
</protein>
<name>A0ABV2GFA0_9BACL</name>
<accession>A0ABV2GFA0</accession>
<evidence type="ECO:0000313" key="2">
    <source>
        <dbReference type="Proteomes" id="UP001549099"/>
    </source>
</evidence>
<dbReference type="Proteomes" id="UP001549099">
    <property type="component" value="Unassembled WGS sequence"/>
</dbReference>
<organism evidence="1 2">
    <name type="scientific">Bhargavaea ullalensis</name>
    <dbReference type="NCBI Taxonomy" id="1265685"/>
    <lineage>
        <taxon>Bacteria</taxon>
        <taxon>Bacillati</taxon>
        <taxon>Bacillota</taxon>
        <taxon>Bacilli</taxon>
        <taxon>Bacillales</taxon>
        <taxon>Caryophanaceae</taxon>
        <taxon>Bhargavaea</taxon>
    </lineage>
</organism>
<evidence type="ECO:0000313" key="1">
    <source>
        <dbReference type="EMBL" id="MET3576697.1"/>
    </source>
</evidence>